<dbReference type="GO" id="GO:0003677">
    <property type="term" value="F:DNA binding"/>
    <property type="evidence" value="ECO:0007669"/>
    <property type="project" value="InterPro"/>
</dbReference>
<dbReference type="PANTHER" id="PTHR11070">
    <property type="entry name" value="UVRD / RECB / PCRA DNA HELICASE FAMILY MEMBER"/>
    <property type="match status" value="1"/>
</dbReference>
<evidence type="ECO:0000256" key="4">
    <source>
        <dbReference type="ARBA" id="ARBA00022840"/>
    </source>
</evidence>
<dbReference type="GO" id="GO:0000725">
    <property type="term" value="P:recombinational repair"/>
    <property type="evidence" value="ECO:0007669"/>
    <property type="project" value="TreeGrafter"/>
</dbReference>
<dbReference type="CDD" id="cd17932">
    <property type="entry name" value="DEXQc_UvrD"/>
    <property type="match status" value="1"/>
</dbReference>
<keyword evidence="2" id="KW-0378">Hydrolase</keyword>
<dbReference type="AlphaFoldDB" id="X1S8W0"/>
<dbReference type="PANTHER" id="PTHR11070:SF2">
    <property type="entry name" value="ATP-DEPENDENT DNA HELICASE SRS2"/>
    <property type="match status" value="1"/>
</dbReference>
<dbReference type="InterPro" id="IPR000212">
    <property type="entry name" value="DNA_helicase_UvrD/REP"/>
</dbReference>
<evidence type="ECO:0000256" key="2">
    <source>
        <dbReference type="ARBA" id="ARBA00022801"/>
    </source>
</evidence>
<evidence type="ECO:0000313" key="6">
    <source>
        <dbReference type="EMBL" id="GAI75521.1"/>
    </source>
</evidence>
<proteinExistence type="predicted"/>
<sequence>LILLTVKLFKEKPGILENYQNKFRHILVDEYQDINYAQYQLVKLLSEKYNNLFVVGDPDQSIYKFRGADLSNILRFEQDFLYLLFL</sequence>
<evidence type="ECO:0000256" key="1">
    <source>
        <dbReference type="ARBA" id="ARBA00022741"/>
    </source>
</evidence>
<evidence type="ECO:0000259" key="5">
    <source>
        <dbReference type="PROSITE" id="PS51198"/>
    </source>
</evidence>
<name>X1S8W0_9ZZZZ</name>
<dbReference type="GO" id="GO:0033202">
    <property type="term" value="C:DNA helicase complex"/>
    <property type="evidence" value="ECO:0007669"/>
    <property type="project" value="TreeGrafter"/>
</dbReference>
<evidence type="ECO:0000256" key="3">
    <source>
        <dbReference type="ARBA" id="ARBA00022806"/>
    </source>
</evidence>
<keyword evidence="4" id="KW-0067">ATP-binding</keyword>
<organism evidence="6">
    <name type="scientific">marine sediment metagenome</name>
    <dbReference type="NCBI Taxonomy" id="412755"/>
    <lineage>
        <taxon>unclassified sequences</taxon>
        <taxon>metagenomes</taxon>
        <taxon>ecological metagenomes</taxon>
    </lineage>
</organism>
<reference evidence="6" key="1">
    <citation type="journal article" date="2014" name="Front. Microbiol.">
        <title>High frequency of phylogenetically diverse reductive dehalogenase-homologous genes in deep subseafloor sedimentary metagenomes.</title>
        <authorList>
            <person name="Kawai M."/>
            <person name="Futagami T."/>
            <person name="Toyoda A."/>
            <person name="Takaki Y."/>
            <person name="Nishi S."/>
            <person name="Hori S."/>
            <person name="Arai W."/>
            <person name="Tsubouchi T."/>
            <person name="Morono Y."/>
            <person name="Uchiyama I."/>
            <person name="Ito T."/>
            <person name="Fujiyama A."/>
            <person name="Inagaki F."/>
            <person name="Takami H."/>
        </authorList>
    </citation>
    <scope>NUCLEOTIDE SEQUENCE</scope>
    <source>
        <strain evidence="6">Expedition CK06-06</strain>
    </source>
</reference>
<dbReference type="GO" id="GO:0005829">
    <property type="term" value="C:cytosol"/>
    <property type="evidence" value="ECO:0007669"/>
    <property type="project" value="TreeGrafter"/>
</dbReference>
<dbReference type="GO" id="GO:0005524">
    <property type="term" value="F:ATP binding"/>
    <property type="evidence" value="ECO:0007669"/>
    <property type="project" value="UniProtKB-KW"/>
</dbReference>
<dbReference type="Pfam" id="PF00580">
    <property type="entry name" value="UvrD-helicase"/>
    <property type="match status" value="1"/>
</dbReference>
<protein>
    <recommendedName>
        <fullName evidence="5">UvrD-like helicase ATP-binding domain-containing protein</fullName>
    </recommendedName>
</protein>
<keyword evidence="1" id="KW-0547">Nucleotide-binding</keyword>
<gene>
    <name evidence="6" type="ORF">S12H4_25568</name>
</gene>
<keyword evidence="3" id="KW-0347">Helicase</keyword>
<comment type="caution">
    <text evidence="6">The sequence shown here is derived from an EMBL/GenBank/DDBJ whole genome shotgun (WGS) entry which is preliminary data.</text>
</comment>
<dbReference type="PROSITE" id="PS51198">
    <property type="entry name" value="UVRD_HELICASE_ATP_BIND"/>
    <property type="match status" value="1"/>
</dbReference>
<feature type="domain" description="UvrD-like helicase ATP-binding" evidence="5">
    <location>
        <begin position="1"/>
        <end position="86"/>
    </location>
</feature>
<feature type="non-terminal residue" evidence="6">
    <location>
        <position position="1"/>
    </location>
</feature>
<accession>X1S8W0</accession>
<dbReference type="GO" id="GO:0016787">
    <property type="term" value="F:hydrolase activity"/>
    <property type="evidence" value="ECO:0007669"/>
    <property type="project" value="UniProtKB-KW"/>
</dbReference>
<dbReference type="InterPro" id="IPR027417">
    <property type="entry name" value="P-loop_NTPase"/>
</dbReference>
<dbReference type="InterPro" id="IPR014016">
    <property type="entry name" value="UvrD-like_ATP-bd"/>
</dbReference>
<dbReference type="GO" id="GO:0043138">
    <property type="term" value="F:3'-5' DNA helicase activity"/>
    <property type="evidence" value="ECO:0007669"/>
    <property type="project" value="TreeGrafter"/>
</dbReference>
<dbReference type="EMBL" id="BARW01014424">
    <property type="protein sequence ID" value="GAI75521.1"/>
    <property type="molecule type" value="Genomic_DNA"/>
</dbReference>
<dbReference type="SUPFAM" id="SSF52540">
    <property type="entry name" value="P-loop containing nucleoside triphosphate hydrolases"/>
    <property type="match status" value="1"/>
</dbReference>
<dbReference type="Gene3D" id="3.40.50.300">
    <property type="entry name" value="P-loop containing nucleotide triphosphate hydrolases"/>
    <property type="match status" value="1"/>
</dbReference>